<evidence type="ECO:0000313" key="3">
    <source>
        <dbReference type="Proteomes" id="UP001443914"/>
    </source>
</evidence>
<name>A0AAW1LKA9_SAPOF</name>
<dbReference type="Proteomes" id="UP001443914">
    <property type="component" value="Unassembled WGS sequence"/>
</dbReference>
<dbReference type="EMBL" id="JBDFQZ010000004">
    <property type="protein sequence ID" value="KAK9734129.1"/>
    <property type="molecule type" value="Genomic_DNA"/>
</dbReference>
<feature type="region of interest" description="Disordered" evidence="1">
    <location>
        <begin position="178"/>
        <end position="259"/>
    </location>
</feature>
<protein>
    <submittedName>
        <fullName evidence="2">Uncharacterized protein</fullName>
    </submittedName>
</protein>
<dbReference type="InterPro" id="IPR024530">
    <property type="entry name" value="QSregVF_b"/>
</dbReference>
<dbReference type="Pfam" id="PF12843">
    <property type="entry name" value="QSregVF_b"/>
    <property type="match status" value="1"/>
</dbReference>
<dbReference type="AlphaFoldDB" id="A0AAW1LKA9"/>
<dbReference type="PANTHER" id="PTHR38357">
    <property type="entry name" value="EXPRESSED PROTEIN"/>
    <property type="match status" value="1"/>
</dbReference>
<proteinExistence type="predicted"/>
<feature type="compositionally biased region" description="Basic and acidic residues" evidence="1">
    <location>
        <begin position="185"/>
        <end position="203"/>
    </location>
</feature>
<keyword evidence="3" id="KW-1185">Reference proteome</keyword>
<evidence type="ECO:0000256" key="1">
    <source>
        <dbReference type="SAM" id="MobiDB-lite"/>
    </source>
</evidence>
<evidence type="ECO:0000313" key="2">
    <source>
        <dbReference type="EMBL" id="KAK9734129.1"/>
    </source>
</evidence>
<accession>A0AAW1LKA9</accession>
<gene>
    <name evidence="2" type="ORF">RND81_04G116700</name>
</gene>
<reference evidence="2" key="1">
    <citation type="submission" date="2024-03" db="EMBL/GenBank/DDBJ databases">
        <title>WGS assembly of Saponaria officinalis var. Norfolk2.</title>
        <authorList>
            <person name="Jenkins J."/>
            <person name="Shu S."/>
            <person name="Grimwood J."/>
            <person name="Barry K."/>
            <person name="Goodstein D."/>
            <person name="Schmutz J."/>
            <person name="Leebens-Mack J."/>
            <person name="Osbourn A."/>
        </authorList>
    </citation>
    <scope>NUCLEOTIDE SEQUENCE [LARGE SCALE GENOMIC DNA]</scope>
    <source>
        <strain evidence="2">JIC</strain>
    </source>
</reference>
<comment type="caution">
    <text evidence="2">The sequence shown here is derived from an EMBL/GenBank/DDBJ whole genome shotgun (WGS) entry which is preliminary data.</text>
</comment>
<sequence>MLQHSSINHTYFFSSFAYQMNLQLPSTMTTTFLAKNPLPTYLNIPNIPDIPKPKPFRKSFICAAALPARDTVIDFGKYKGRMLGTLPSTYLKWVSTNLRAQDFEEWARLADQVLEDPVYNDRVEWEYAERLLTGDGLKASCVSVGAVEELAEISRRFGWDNEDKIGWSRIDFQKLGTSKGGRIPRVKDKTGERRDGGSSKNEGKVSVSETRIERRERLRMRRSVRNTVSKNETSYDENDGRKSSVGSRDGGEVGVYNPFPGRETLLRKVLNRRKIG</sequence>
<dbReference type="GO" id="GO:0009536">
    <property type="term" value="C:plastid"/>
    <property type="evidence" value="ECO:0007669"/>
    <property type="project" value="TreeGrafter"/>
</dbReference>
<dbReference type="PANTHER" id="PTHR38357:SF1">
    <property type="entry name" value="EXPRESSED PROTEIN"/>
    <property type="match status" value="1"/>
</dbReference>
<organism evidence="2 3">
    <name type="scientific">Saponaria officinalis</name>
    <name type="common">Common soapwort</name>
    <name type="synonym">Lychnis saponaria</name>
    <dbReference type="NCBI Taxonomy" id="3572"/>
    <lineage>
        <taxon>Eukaryota</taxon>
        <taxon>Viridiplantae</taxon>
        <taxon>Streptophyta</taxon>
        <taxon>Embryophyta</taxon>
        <taxon>Tracheophyta</taxon>
        <taxon>Spermatophyta</taxon>
        <taxon>Magnoliopsida</taxon>
        <taxon>eudicotyledons</taxon>
        <taxon>Gunneridae</taxon>
        <taxon>Pentapetalae</taxon>
        <taxon>Caryophyllales</taxon>
        <taxon>Caryophyllaceae</taxon>
        <taxon>Caryophylleae</taxon>
        <taxon>Saponaria</taxon>
    </lineage>
</organism>